<dbReference type="PATRIC" id="fig|929558.5.peg.1201"/>
<evidence type="ECO:0000313" key="2">
    <source>
        <dbReference type="EMBL" id="EHP29733.1"/>
    </source>
</evidence>
<dbReference type="STRING" id="929558.SMGD1_1209"/>
<dbReference type="SUPFAM" id="SSF103247">
    <property type="entry name" value="TT1751-like"/>
    <property type="match status" value="2"/>
</dbReference>
<keyword evidence="1" id="KW-0732">Signal</keyword>
<name>H1FZB9_SULGG</name>
<gene>
    <name evidence="2" type="ORF">SMGD1_1209</name>
</gene>
<dbReference type="Gene3D" id="3.30.310.70">
    <property type="entry name" value="TT1751-like domain"/>
    <property type="match status" value="2"/>
</dbReference>
<protein>
    <recommendedName>
        <fullName evidence="4">DUF302 domain-containing protein</fullName>
    </recommendedName>
</protein>
<organism evidence="2 3">
    <name type="scientific">Sulfurimonas gotlandica (strain DSM 19862 / JCM 16533 / GD1)</name>
    <dbReference type="NCBI Taxonomy" id="929558"/>
    <lineage>
        <taxon>Bacteria</taxon>
        <taxon>Pseudomonadati</taxon>
        <taxon>Campylobacterota</taxon>
        <taxon>Epsilonproteobacteria</taxon>
        <taxon>Campylobacterales</taxon>
        <taxon>Sulfurimonadaceae</taxon>
        <taxon>Sulfurimonas</taxon>
    </lineage>
</organism>
<evidence type="ECO:0000313" key="3">
    <source>
        <dbReference type="Proteomes" id="UP000006431"/>
    </source>
</evidence>
<reference evidence="2 3" key="1">
    <citation type="journal article" date="2012" name="Proc. Natl. Acad. Sci. U.S.A.">
        <title>Genome and physiology of a model Epsilonproteobacterium responsible for sulfide detoxification in marine oxygen depletion zones.</title>
        <authorList>
            <person name="Grote J."/>
            <person name="Schott T."/>
            <person name="Bruckner C.G."/>
            <person name="Glockner F.O."/>
            <person name="Jost G."/>
            <person name="Teeling H."/>
            <person name="Labrenz M."/>
            <person name="Jurgens K."/>
        </authorList>
    </citation>
    <scope>NUCLEOTIDE SEQUENCE [LARGE SCALE GENOMIC DNA]</scope>
    <source>
        <strain evidence="2 3">GD1</strain>
    </source>
</reference>
<sequence length="333" mass="37545">MIKKLLKTALVLSTIATIAFGAEATRFNVVDGNAEAQYNSMINKKIGSVGFVLSDPHERINDAYKKKYGSKTLDDGKPNDAYDSAWEETLDNLGFFSIANDVKLRELLITNPELGGFSPFNLHVYKKKNENKTYVGHLAPTVMLDIVGVKDAAVRTKFAAMFPALDELVQKEIGGKVETTEYTTLPATPMMNFEITFDRPADLTEYIDEFQGNFEAAFEEKKYIIAGYKNFKESYNDLELDFGKYDAYFVYSLCHFTYSYNIFNKGRPDAGAFAPCSMYMYIEKDSNKLIIGMPKLANWTAVLNMKDEVMNKSVEDLDKEIIEIMIGLGAKEI</sequence>
<feature type="signal peptide" evidence="1">
    <location>
        <begin position="1"/>
        <end position="24"/>
    </location>
</feature>
<proteinExistence type="predicted"/>
<dbReference type="OrthoDB" id="5333014at2"/>
<comment type="caution">
    <text evidence="2">The sequence shown here is derived from an EMBL/GenBank/DDBJ whole genome shotgun (WGS) entry which is preliminary data.</text>
</comment>
<feature type="chain" id="PRO_5003548828" description="DUF302 domain-containing protein" evidence="1">
    <location>
        <begin position="25"/>
        <end position="333"/>
    </location>
</feature>
<dbReference type="AlphaFoldDB" id="H1FZB9"/>
<dbReference type="InterPro" id="IPR035923">
    <property type="entry name" value="TT1751-like_sf"/>
</dbReference>
<dbReference type="RefSeq" id="WP_008340917.1">
    <property type="nucleotide sequence ID" value="NZ_AFRZ01000001.1"/>
</dbReference>
<dbReference type="Proteomes" id="UP000006431">
    <property type="component" value="Unassembled WGS sequence"/>
</dbReference>
<dbReference type="eggNOG" id="COG3439">
    <property type="taxonomic scope" value="Bacteria"/>
</dbReference>
<dbReference type="EMBL" id="AFRZ01000001">
    <property type="protein sequence ID" value="EHP29733.1"/>
    <property type="molecule type" value="Genomic_DNA"/>
</dbReference>
<accession>H1FZB9</accession>
<evidence type="ECO:0008006" key="4">
    <source>
        <dbReference type="Google" id="ProtNLM"/>
    </source>
</evidence>
<evidence type="ECO:0000256" key="1">
    <source>
        <dbReference type="SAM" id="SignalP"/>
    </source>
</evidence>
<keyword evidence="3" id="KW-1185">Reference proteome</keyword>
<dbReference type="HOGENOM" id="CLU_077421_0_0_7"/>